<dbReference type="InterPro" id="IPR020846">
    <property type="entry name" value="MFS_dom"/>
</dbReference>
<evidence type="ECO:0000256" key="3">
    <source>
        <dbReference type="ARBA" id="ARBA00022692"/>
    </source>
</evidence>
<reference evidence="8 9" key="1">
    <citation type="submission" date="2016-01" db="EMBL/GenBank/DDBJ databases">
        <authorList>
            <person name="McClelland M."/>
            <person name="Jain A."/>
            <person name="Saraogi P."/>
            <person name="Mendelson R."/>
            <person name="Westerman R."/>
            <person name="SanMiguel P."/>
            <person name="Csonka L."/>
        </authorList>
    </citation>
    <scope>NUCLEOTIDE SEQUENCE [LARGE SCALE GENOMIC DNA]</scope>
    <source>
        <strain evidence="8 9">PE8-15</strain>
    </source>
</reference>
<dbReference type="Proteomes" id="UP000065797">
    <property type="component" value="Unassembled WGS sequence"/>
</dbReference>
<organism evidence="8 9">
    <name type="scientific">Bacillus mycoides</name>
    <dbReference type="NCBI Taxonomy" id="1405"/>
    <lineage>
        <taxon>Bacteria</taxon>
        <taxon>Bacillati</taxon>
        <taxon>Bacillota</taxon>
        <taxon>Bacilli</taxon>
        <taxon>Bacillales</taxon>
        <taxon>Bacillaceae</taxon>
        <taxon>Bacillus</taxon>
        <taxon>Bacillus cereus group</taxon>
    </lineage>
</organism>
<evidence type="ECO:0000256" key="2">
    <source>
        <dbReference type="ARBA" id="ARBA00022448"/>
    </source>
</evidence>
<dbReference type="GO" id="GO:0022857">
    <property type="term" value="F:transmembrane transporter activity"/>
    <property type="evidence" value="ECO:0007669"/>
    <property type="project" value="InterPro"/>
</dbReference>
<dbReference type="PROSITE" id="PS50850">
    <property type="entry name" value="MFS"/>
    <property type="match status" value="1"/>
</dbReference>
<feature type="transmembrane region" description="Helical" evidence="6">
    <location>
        <begin position="174"/>
        <end position="196"/>
    </location>
</feature>
<proteinExistence type="predicted"/>
<feature type="transmembrane region" description="Helical" evidence="6">
    <location>
        <begin position="107"/>
        <end position="127"/>
    </location>
</feature>
<dbReference type="EMBL" id="LRPH01000116">
    <property type="protein sequence ID" value="KWU53241.1"/>
    <property type="molecule type" value="Genomic_DNA"/>
</dbReference>
<dbReference type="InterPro" id="IPR024671">
    <property type="entry name" value="Atg22-like"/>
</dbReference>
<dbReference type="PANTHER" id="PTHR23519:SF1">
    <property type="entry name" value="AUTOPHAGY-RELATED PROTEIN 22"/>
    <property type="match status" value="1"/>
</dbReference>
<evidence type="ECO:0000259" key="7">
    <source>
        <dbReference type="PROSITE" id="PS50850"/>
    </source>
</evidence>
<gene>
    <name evidence="8" type="ORF">AWW70_27835</name>
</gene>
<evidence type="ECO:0000256" key="5">
    <source>
        <dbReference type="ARBA" id="ARBA00023136"/>
    </source>
</evidence>
<name>A0A109FR17_BACMY</name>
<feature type="transmembrane region" description="Helical" evidence="6">
    <location>
        <begin position="267"/>
        <end position="290"/>
    </location>
</feature>
<protein>
    <submittedName>
        <fullName evidence="8">MFS transporter</fullName>
    </submittedName>
</protein>
<dbReference type="InterPro" id="IPR050495">
    <property type="entry name" value="ATG22/LtaA_families"/>
</dbReference>
<feature type="domain" description="Major facilitator superfamily (MFS) profile" evidence="7">
    <location>
        <begin position="236"/>
        <end position="442"/>
    </location>
</feature>
<keyword evidence="4 6" id="KW-1133">Transmembrane helix</keyword>
<dbReference type="InterPro" id="IPR036259">
    <property type="entry name" value="MFS_trans_sf"/>
</dbReference>
<dbReference type="Gene3D" id="1.20.1250.20">
    <property type="entry name" value="MFS general substrate transporter like domains"/>
    <property type="match status" value="2"/>
</dbReference>
<feature type="transmembrane region" description="Helical" evidence="6">
    <location>
        <begin position="302"/>
        <end position="320"/>
    </location>
</feature>
<feature type="transmembrane region" description="Helical" evidence="6">
    <location>
        <begin position="148"/>
        <end position="168"/>
    </location>
</feature>
<feature type="transmembrane region" description="Helical" evidence="6">
    <location>
        <begin position="54"/>
        <end position="76"/>
    </location>
</feature>
<evidence type="ECO:0000313" key="8">
    <source>
        <dbReference type="EMBL" id="KWU53241.1"/>
    </source>
</evidence>
<comment type="subcellular location">
    <subcellularLocation>
        <location evidence="1">Cell membrane</location>
        <topology evidence="1">Multi-pass membrane protein</topology>
    </subcellularLocation>
</comment>
<evidence type="ECO:0000256" key="6">
    <source>
        <dbReference type="SAM" id="Phobius"/>
    </source>
</evidence>
<keyword evidence="3 6" id="KW-0812">Transmembrane</keyword>
<accession>A0A109FR17</accession>
<keyword evidence="2" id="KW-0813">Transport</keyword>
<dbReference type="SUPFAM" id="SSF103473">
    <property type="entry name" value="MFS general substrate transporter"/>
    <property type="match status" value="1"/>
</dbReference>
<dbReference type="PANTHER" id="PTHR23519">
    <property type="entry name" value="AUTOPHAGY-RELATED PROTEIN 22"/>
    <property type="match status" value="1"/>
</dbReference>
<dbReference type="RefSeq" id="WP_060752194.1">
    <property type="nucleotide sequence ID" value="NZ_LRPH01000116.1"/>
</dbReference>
<dbReference type="AlphaFoldDB" id="A0A109FR17"/>
<feature type="transmembrane region" description="Helical" evidence="6">
    <location>
        <begin position="391"/>
        <end position="408"/>
    </location>
</feature>
<evidence type="ECO:0000313" key="9">
    <source>
        <dbReference type="Proteomes" id="UP000065797"/>
    </source>
</evidence>
<dbReference type="GO" id="GO:0005886">
    <property type="term" value="C:plasma membrane"/>
    <property type="evidence" value="ECO:0007669"/>
    <property type="project" value="UniProtKB-SubCell"/>
</dbReference>
<comment type="caution">
    <text evidence="8">The sequence shown here is derived from an EMBL/GenBank/DDBJ whole genome shotgun (WGS) entry which is preliminary data.</text>
</comment>
<evidence type="ECO:0000256" key="4">
    <source>
        <dbReference type="ARBA" id="ARBA00022989"/>
    </source>
</evidence>
<evidence type="ECO:0000256" key="1">
    <source>
        <dbReference type="ARBA" id="ARBA00004651"/>
    </source>
</evidence>
<feature type="transmembrane region" description="Helical" evidence="6">
    <location>
        <begin position="83"/>
        <end position="101"/>
    </location>
</feature>
<feature type="transmembrane region" description="Helical" evidence="6">
    <location>
        <begin position="237"/>
        <end position="261"/>
    </location>
</feature>
<feature type="transmembrane region" description="Helical" evidence="6">
    <location>
        <begin position="12"/>
        <end position="34"/>
    </location>
</feature>
<dbReference type="CDD" id="cd17482">
    <property type="entry name" value="MFS_YxiO_like"/>
    <property type="match status" value="1"/>
</dbReference>
<keyword evidence="5 6" id="KW-0472">Membrane</keyword>
<feature type="transmembrane region" description="Helical" evidence="6">
    <location>
        <begin position="360"/>
        <end position="379"/>
    </location>
</feature>
<dbReference type="Pfam" id="PF11700">
    <property type="entry name" value="ATG22"/>
    <property type="match status" value="2"/>
</dbReference>
<sequence>MKKMSRQEKSWILYDWANSVYSLVITTALFPIYFKAAAKEAGLSGATSTAYWGYANSFATLLISILAPILGTVADYKGFKKRFFTFFFGLGIVFTSMLAIVPTSQWYLLLGCYMLALVGFAGANIFYDAFLVDVTSGDRMDRISTRGFALGYIGSTIPFIGCIALIILAQKGTIPLSVGIASQISFAITALWWGLFTIPMLKNVEQTHYIERHPRPIAMSFKRLANTFKNIKEYKTVFMFLIAYFFYIDGVDTIITMSTAYGTDLGISATNLLIILFVTQIVACPFALLYGKLSETFTGKKMLYVGIIIYIIICTYAYFLKTTFDFWILAMLVATSQGGIQALSRSYFAKLVPKESANEFFGFYNIFGKFAAIMGPVLVGVTTQLTGKTNAGVLSIIVLFIIGGFLLTRVPENDTSVTPPNPKTNIRERSPSHKKGIFLLYF</sequence>